<dbReference type="SMART" id="SM00194">
    <property type="entry name" value="PTPc"/>
    <property type="match status" value="1"/>
</dbReference>
<dbReference type="Proteomes" id="UP000238350">
    <property type="component" value="Unassembled WGS sequence"/>
</dbReference>
<dbReference type="InterPro" id="IPR001763">
    <property type="entry name" value="Rhodanese-like_dom"/>
</dbReference>
<dbReference type="PROSITE" id="PS50055">
    <property type="entry name" value="TYR_PHOSPHATASE_PTP"/>
    <property type="match status" value="1"/>
</dbReference>
<dbReference type="Gene3D" id="3.90.190.10">
    <property type="entry name" value="Protein tyrosine phosphatase superfamily"/>
    <property type="match status" value="1"/>
</dbReference>
<dbReference type="InterPro" id="IPR050348">
    <property type="entry name" value="Protein-Tyr_Phosphatase"/>
</dbReference>
<dbReference type="STRING" id="45607.A0A2T0FFL3"/>
<dbReference type="InterPro" id="IPR000387">
    <property type="entry name" value="Tyr_Pase_dom"/>
</dbReference>
<feature type="domain" description="Tyrosine specific protein phosphatases" evidence="4">
    <location>
        <begin position="528"/>
        <end position="613"/>
    </location>
</feature>
<comment type="caution">
    <text evidence="6">The sequence shown here is derived from an EMBL/GenBank/DDBJ whole genome shotgun (WGS) entry which is preliminary data.</text>
</comment>
<dbReference type="OrthoDB" id="6058203at2759"/>
<dbReference type="GeneID" id="36515133"/>
<evidence type="ECO:0000256" key="1">
    <source>
        <dbReference type="ARBA" id="ARBA00009649"/>
    </source>
</evidence>
<dbReference type="Gene3D" id="3.40.250.10">
    <property type="entry name" value="Rhodanese-like domain"/>
    <property type="match status" value="1"/>
</dbReference>
<dbReference type="InterPro" id="IPR000242">
    <property type="entry name" value="PTP_cat"/>
</dbReference>
<sequence length="645" mass="71935">MQNENARDKPRLQINVRKSHLPSIVTTATPTTSSSTRLVGNDLVKTPLTPSEAQSMIMKQSVLMGNMLRPTNNVPVGIKGLSPTELHKVLSGPDANNILLIDVRPVVPSSNTRIKNAVPLCVPSTLLKRTSFNMEKIVELMGSDVRERLNNLEKAKYVVLYDEATLDLKTCGPNALYHTISKVQASGRADGRLYFLEGGFGRFKNDFSEHVEDLPEDSATTDYTYFTSPSSGPNYLSGNNNLVSPATPFSLRPVLTSLRSSPTWARVPPATAVAAVDNTNLTVLDLVCDMKDSLPYSLRQIVEETLAGRNPIAEKFSKLQSEEQSRLTQAYFRDVGSNNSSASTSSRLLRTVNSSINANAVSPCLSPLPKEDDGFEYVLYTGSDQSKNRYSNVCPYDHNRVLVGQDGYINASYIRTSISKLRYIAAQAPVPNSFCDFWKVVFDHRVPVIVMLTALATQGGHVKSHKYWEVGDYGGVQITSLEEETFGNDGVTVRYITLQKGPDTHKLVQMQYTKWTDLGRPEKVEDAIELVRLKNQLLQDYKNSVIGSDWVLVHCSAGCGRTGSFCIIDSVIDYYRKLPRFDRAEDTKDHIYETVHELRRQRLGMVQVQRQFSLCYEAVILWYCKHYLAEEGDLDSSCSADSEPH</sequence>
<dbReference type="SMART" id="SM00404">
    <property type="entry name" value="PTPc_motif"/>
    <property type="match status" value="1"/>
</dbReference>
<evidence type="ECO:0000259" key="5">
    <source>
        <dbReference type="PROSITE" id="PS50206"/>
    </source>
</evidence>
<dbReference type="GO" id="GO:0004725">
    <property type="term" value="F:protein tyrosine phosphatase activity"/>
    <property type="evidence" value="ECO:0007669"/>
    <property type="project" value="UniProtKB-EC"/>
</dbReference>
<dbReference type="PANTHER" id="PTHR19134">
    <property type="entry name" value="RECEPTOR-TYPE TYROSINE-PROTEIN PHOSPHATASE"/>
    <property type="match status" value="1"/>
</dbReference>
<protein>
    <recommendedName>
        <fullName evidence="2">protein-tyrosine-phosphatase</fullName>
        <ecNumber evidence="2">3.1.3.48</ecNumber>
    </recommendedName>
</protein>
<accession>A0A2T0FFL3</accession>
<dbReference type="InterPro" id="IPR036873">
    <property type="entry name" value="Rhodanese-like_dom_sf"/>
</dbReference>
<dbReference type="InterPro" id="IPR016130">
    <property type="entry name" value="Tyr_Pase_AS"/>
</dbReference>
<dbReference type="InterPro" id="IPR029021">
    <property type="entry name" value="Prot-tyrosine_phosphatase-like"/>
</dbReference>
<dbReference type="PROSITE" id="PS50056">
    <property type="entry name" value="TYR_PHOSPHATASE_2"/>
    <property type="match status" value="1"/>
</dbReference>
<feature type="domain" description="Tyrosine-protein phosphatase" evidence="3">
    <location>
        <begin position="384"/>
        <end position="622"/>
    </location>
</feature>
<dbReference type="RefSeq" id="XP_024663710.1">
    <property type="nucleotide sequence ID" value="XM_024807942.1"/>
</dbReference>
<reference evidence="6 7" key="1">
    <citation type="submission" date="2017-04" db="EMBL/GenBank/DDBJ databases">
        <title>Genome sequencing of [Candida] sorbophila.</title>
        <authorList>
            <person name="Ahn J.O."/>
        </authorList>
    </citation>
    <scope>NUCLEOTIDE SEQUENCE [LARGE SCALE GENOMIC DNA]</scope>
    <source>
        <strain evidence="6 7">DS02</strain>
    </source>
</reference>
<dbReference type="EC" id="3.1.3.48" evidence="2"/>
<dbReference type="PROSITE" id="PS00383">
    <property type="entry name" value="TYR_PHOSPHATASE_1"/>
    <property type="match status" value="1"/>
</dbReference>
<gene>
    <name evidence="6" type="ORF">B9G98_01384</name>
</gene>
<dbReference type="PANTHER" id="PTHR19134:SF561">
    <property type="entry name" value="PROTEIN TYROSINE PHOSPHATASE 36E, ISOFORM A"/>
    <property type="match status" value="1"/>
</dbReference>
<dbReference type="CDD" id="cd18533">
    <property type="entry name" value="PTP_fungal"/>
    <property type="match status" value="1"/>
</dbReference>
<feature type="domain" description="Rhodanese" evidence="5">
    <location>
        <begin position="94"/>
        <end position="212"/>
    </location>
</feature>
<comment type="similarity">
    <text evidence="1">Belongs to the protein-tyrosine phosphatase family. Non-receptor class subfamily.</text>
</comment>
<organism evidence="6 7">
    <name type="scientific">Wickerhamiella sorbophila</name>
    <dbReference type="NCBI Taxonomy" id="45607"/>
    <lineage>
        <taxon>Eukaryota</taxon>
        <taxon>Fungi</taxon>
        <taxon>Dikarya</taxon>
        <taxon>Ascomycota</taxon>
        <taxon>Saccharomycotina</taxon>
        <taxon>Dipodascomycetes</taxon>
        <taxon>Dipodascales</taxon>
        <taxon>Trichomonascaceae</taxon>
        <taxon>Wickerhamiella</taxon>
    </lineage>
</organism>
<dbReference type="SUPFAM" id="SSF52799">
    <property type="entry name" value="(Phosphotyrosine protein) phosphatases II"/>
    <property type="match status" value="1"/>
</dbReference>
<keyword evidence="7" id="KW-1185">Reference proteome</keyword>
<dbReference type="Pfam" id="PF00102">
    <property type="entry name" value="Y_phosphatase"/>
    <property type="match status" value="1"/>
</dbReference>
<evidence type="ECO:0000256" key="2">
    <source>
        <dbReference type="ARBA" id="ARBA00013064"/>
    </source>
</evidence>
<evidence type="ECO:0000313" key="7">
    <source>
        <dbReference type="Proteomes" id="UP000238350"/>
    </source>
</evidence>
<dbReference type="InterPro" id="IPR003595">
    <property type="entry name" value="Tyr_Pase_cat"/>
</dbReference>
<name>A0A2T0FFL3_9ASCO</name>
<evidence type="ECO:0000259" key="4">
    <source>
        <dbReference type="PROSITE" id="PS50056"/>
    </source>
</evidence>
<dbReference type="PRINTS" id="PR00700">
    <property type="entry name" value="PRTYPHPHTASE"/>
</dbReference>
<dbReference type="SUPFAM" id="SSF52821">
    <property type="entry name" value="Rhodanese/Cell cycle control phosphatase"/>
    <property type="match status" value="1"/>
</dbReference>
<dbReference type="AlphaFoldDB" id="A0A2T0FFL3"/>
<proteinExistence type="inferred from homology"/>
<dbReference type="PROSITE" id="PS50206">
    <property type="entry name" value="RHODANESE_3"/>
    <property type="match status" value="1"/>
</dbReference>
<evidence type="ECO:0000259" key="3">
    <source>
        <dbReference type="PROSITE" id="PS50055"/>
    </source>
</evidence>
<evidence type="ECO:0000313" key="6">
    <source>
        <dbReference type="EMBL" id="PRT53764.1"/>
    </source>
</evidence>
<dbReference type="EMBL" id="NDIQ01000001">
    <property type="protein sequence ID" value="PRT53764.1"/>
    <property type="molecule type" value="Genomic_DNA"/>
</dbReference>